<feature type="transmembrane region" description="Helical" evidence="1">
    <location>
        <begin position="96"/>
        <end position="117"/>
    </location>
</feature>
<gene>
    <name evidence="2" type="ORF">DP116_04270</name>
</gene>
<keyword evidence="3" id="KW-1185">Reference proteome</keyword>
<evidence type="ECO:0000313" key="2">
    <source>
        <dbReference type="EMBL" id="NMG18704.1"/>
    </source>
</evidence>
<accession>A0ABX1P2Z5</accession>
<keyword evidence="1" id="KW-0812">Transmembrane</keyword>
<keyword evidence="1" id="KW-1133">Transmembrane helix</keyword>
<reference evidence="2 3" key="1">
    <citation type="submission" date="2018-06" db="EMBL/GenBank/DDBJ databases">
        <title>Comparative genomics of Brasilonema spp. strains.</title>
        <authorList>
            <person name="Alvarenga D.O."/>
            <person name="Fiore M.F."/>
            <person name="Varani A.M."/>
        </authorList>
    </citation>
    <scope>NUCLEOTIDE SEQUENCE [LARGE SCALE GENOMIC DNA]</scope>
    <source>
        <strain evidence="2 3">SPC951</strain>
    </source>
</reference>
<proteinExistence type="predicted"/>
<dbReference type="Proteomes" id="UP000718564">
    <property type="component" value="Unassembled WGS sequence"/>
</dbReference>
<sequence length="149" mass="18012">MKNRRQRVSRSTIRKYSAELEQRLREQSKLERLEKLSEFRDWLIHGLLVLLLILGGVFFSLVDRVFDLLYCKILQLFPFFSCSGDTIVRATRKDPIYVLLMYFLIYFIFIVVFKLYVEDKKKRSQNTHTNSVCNEYDDYDTDDDYDHDR</sequence>
<evidence type="ECO:0000313" key="3">
    <source>
        <dbReference type="Proteomes" id="UP000718564"/>
    </source>
</evidence>
<organism evidence="2 3">
    <name type="scientific">Brasilonema bromeliae SPC951</name>
    <dbReference type="NCBI Taxonomy" id="385972"/>
    <lineage>
        <taxon>Bacteria</taxon>
        <taxon>Bacillati</taxon>
        <taxon>Cyanobacteriota</taxon>
        <taxon>Cyanophyceae</taxon>
        <taxon>Nostocales</taxon>
        <taxon>Scytonemataceae</taxon>
        <taxon>Brasilonema</taxon>
        <taxon>Bromeliae group (in: Brasilonema)</taxon>
    </lineage>
</organism>
<name>A0ABX1P2Z5_9CYAN</name>
<protein>
    <submittedName>
        <fullName evidence="2">Uncharacterized protein</fullName>
    </submittedName>
</protein>
<evidence type="ECO:0000256" key="1">
    <source>
        <dbReference type="SAM" id="Phobius"/>
    </source>
</evidence>
<comment type="caution">
    <text evidence="2">The sequence shown here is derived from an EMBL/GenBank/DDBJ whole genome shotgun (WGS) entry which is preliminary data.</text>
</comment>
<dbReference type="EMBL" id="QMEB01000019">
    <property type="protein sequence ID" value="NMG18704.1"/>
    <property type="molecule type" value="Genomic_DNA"/>
</dbReference>
<feature type="transmembrane region" description="Helical" evidence="1">
    <location>
        <begin position="42"/>
        <end position="62"/>
    </location>
</feature>
<dbReference type="RefSeq" id="WP_169153991.1">
    <property type="nucleotide sequence ID" value="NZ_CAWPJE010000353.1"/>
</dbReference>
<keyword evidence="1" id="KW-0472">Membrane</keyword>